<gene>
    <name evidence="2" type="ORF">DRB17_10635</name>
</gene>
<dbReference type="GO" id="GO:0032259">
    <property type="term" value="P:methylation"/>
    <property type="evidence" value="ECO:0007669"/>
    <property type="project" value="UniProtKB-KW"/>
</dbReference>
<dbReference type="Pfam" id="PF08241">
    <property type="entry name" value="Methyltransf_11"/>
    <property type="match status" value="1"/>
</dbReference>
<dbReference type="Gene3D" id="3.40.50.150">
    <property type="entry name" value="Vaccinia Virus protein VP39"/>
    <property type="match status" value="1"/>
</dbReference>
<keyword evidence="2" id="KW-0489">Methyltransferase</keyword>
<evidence type="ECO:0000313" key="3">
    <source>
        <dbReference type="Proteomes" id="UP000253941"/>
    </source>
</evidence>
<reference evidence="2 3" key="1">
    <citation type="submission" date="2018-07" db="EMBL/GenBank/DDBJ databases">
        <title>Venubactetium sediminum gen. nov., sp. nov., isolated from a marine solar saltern.</title>
        <authorList>
            <person name="Wang S."/>
        </authorList>
    </citation>
    <scope>NUCLEOTIDE SEQUENCE [LARGE SCALE GENOMIC DNA]</scope>
    <source>
        <strain evidence="2 3">WD2A32</strain>
    </source>
</reference>
<sequence>MFADIVELRDFYAGRTGQVARHLIRRHVRAIWPSLSGQRVLGLGYATPYLRQFRDEAERVLAFMPAQQGVLRWPPEGPNAVALSDEATLPLPDYSIDRVLLVHALERTEQLRPLLEEVWRVLMGDGRLLVVVPNRRGVWSRLERTPFGHGHPYSASQLAGLLREQMFMPMQTSHALFVPPTRTRTLLATAPAWERIGQRWFNRFGGVVMIEAGKQVYALNRPLQTVASHSRVVVPFPRVVRPTGARWGEEK</sequence>
<name>A0A369T9E2_9PROT</name>
<dbReference type="GO" id="GO:0008757">
    <property type="term" value="F:S-adenosylmethionine-dependent methyltransferase activity"/>
    <property type="evidence" value="ECO:0007669"/>
    <property type="project" value="InterPro"/>
</dbReference>
<proteinExistence type="predicted"/>
<dbReference type="Proteomes" id="UP000253941">
    <property type="component" value="Unassembled WGS sequence"/>
</dbReference>
<dbReference type="InterPro" id="IPR013216">
    <property type="entry name" value="Methyltransf_11"/>
</dbReference>
<organism evidence="2 3">
    <name type="scientific">Ferruginivarius sediminum</name>
    <dbReference type="NCBI Taxonomy" id="2661937"/>
    <lineage>
        <taxon>Bacteria</taxon>
        <taxon>Pseudomonadati</taxon>
        <taxon>Pseudomonadota</taxon>
        <taxon>Alphaproteobacteria</taxon>
        <taxon>Rhodospirillales</taxon>
        <taxon>Rhodospirillaceae</taxon>
        <taxon>Ferruginivarius</taxon>
    </lineage>
</organism>
<evidence type="ECO:0000259" key="1">
    <source>
        <dbReference type="Pfam" id="PF08241"/>
    </source>
</evidence>
<evidence type="ECO:0000313" key="2">
    <source>
        <dbReference type="EMBL" id="RDD61933.1"/>
    </source>
</evidence>
<comment type="caution">
    <text evidence="2">The sequence shown here is derived from an EMBL/GenBank/DDBJ whole genome shotgun (WGS) entry which is preliminary data.</text>
</comment>
<keyword evidence="3" id="KW-1185">Reference proteome</keyword>
<dbReference type="EMBL" id="QPMH01000008">
    <property type="protein sequence ID" value="RDD61933.1"/>
    <property type="molecule type" value="Genomic_DNA"/>
</dbReference>
<dbReference type="AlphaFoldDB" id="A0A369T9E2"/>
<dbReference type="SUPFAM" id="SSF53335">
    <property type="entry name" value="S-adenosyl-L-methionine-dependent methyltransferases"/>
    <property type="match status" value="1"/>
</dbReference>
<feature type="domain" description="Methyltransferase type 11" evidence="1">
    <location>
        <begin position="58"/>
        <end position="129"/>
    </location>
</feature>
<dbReference type="RefSeq" id="WP_114582177.1">
    <property type="nucleotide sequence ID" value="NZ_QPMH01000008.1"/>
</dbReference>
<keyword evidence="2" id="KW-0808">Transferase</keyword>
<accession>A0A369T9E2</accession>
<protein>
    <submittedName>
        <fullName evidence="2">Methyltransferase domain-containing protein</fullName>
    </submittedName>
</protein>
<dbReference type="InterPro" id="IPR029063">
    <property type="entry name" value="SAM-dependent_MTases_sf"/>
</dbReference>